<dbReference type="AlphaFoldDB" id="A0A8H9BXA3"/>
<keyword evidence="2" id="KW-0472">Membrane</keyword>
<dbReference type="Proteomes" id="UP000600220">
    <property type="component" value="Unassembled WGS sequence"/>
</dbReference>
<comment type="caution">
    <text evidence="3">The sequence shown here is derived from an EMBL/GenBank/DDBJ whole genome shotgun (WGS) entry which is preliminary data.</text>
</comment>
<protein>
    <submittedName>
        <fullName evidence="3">Uncharacterized protein</fullName>
    </submittedName>
</protein>
<name>A0A8H9BXA3_STAPS</name>
<accession>A0A8H9BXA3</accession>
<dbReference type="EMBL" id="AAXKXX010000018">
    <property type="protein sequence ID" value="EGQ4385516.1"/>
    <property type="molecule type" value="Genomic_DNA"/>
</dbReference>
<dbReference type="RefSeq" id="WP_140223526.1">
    <property type="nucleotide sequence ID" value="NZ_QGPV01000013.1"/>
</dbReference>
<feature type="coiled-coil region" evidence="1">
    <location>
        <begin position="185"/>
        <end position="262"/>
    </location>
</feature>
<evidence type="ECO:0000256" key="1">
    <source>
        <dbReference type="SAM" id="Coils"/>
    </source>
</evidence>
<evidence type="ECO:0000313" key="4">
    <source>
        <dbReference type="Proteomes" id="UP000600220"/>
    </source>
</evidence>
<organism evidence="3 4">
    <name type="scientific">Staphylococcus pseudintermedius</name>
    <dbReference type="NCBI Taxonomy" id="283734"/>
    <lineage>
        <taxon>Bacteria</taxon>
        <taxon>Bacillati</taxon>
        <taxon>Bacillota</taxon>
        <taxon>Bacilli</taxon>
        <taxon>Bacillales</taxon>
        <taxon>Staphylococcaceae</taxon>
        <taxon>Staphylococcus</taxon>
        <taxon>Staphylococcus intermedius group</taxon>
    </lineage>
</organism>
<evidence type="ECO:0000256" key="2">
    <source>
        <dbReference type="SAM" id="Phobius"/>
    </source>
</evidence>
<gene>
    <name evidence="3" type="ORF">EGV54_10505</name>
</gene>
<proteinExistence type="predicted"/>
<keyword evidence="2" id="KW-0812">Transmembrane</keyword>
<sequence length="281" mass="33483">MEDLKTTVRSFYRQYKNNKSSSYLLIMMTIVLFYASLFLYVYFKDPTREYSDETKNEIVLRDIKINLVEQKYNPDEELYVLKYKAESADRKSVVLNNQILSVKVWMEKDIQELKNINVYYPLNNFFIIEVKDLPKDYKALKINFNLNDKSGDSNQNTTEVNQYTSAVKEDKDFSLLPKTKAEYFIDAYQYRIKEIEADNKKLRESIKHLEERKQILRDENNALATKDPTLSKEQIENAKQTIEQNKTELTDLSKQIRENENNFKVNLENKQRILTELNKKK</sequence>
<reference evidence="3 4" key="1">
    <citation type="submission" date="2018-11" db="EMBL/GenBank/DDBJ databases">
        <authorList>
            <consortium name="Veterinary Laboratory Investigation and Response Network"/>
        </authorList>
    </citation>
    <scope>NUCLEOTIDE SEQUENCE [LARGE SCALE GENOMIC DNA]</scope>
    <source>
        <strain evidence="3 4">SPSE-18-VL-LA-PA-Ryan-0021</strain>
    </source>
</reference>
<evidence type="ECO:0000313" key="3">
    <source>
        <dbReference type="EMBL" id="EGQ4385516.1"/>
    </source>
</evidence>
<keyword evidence="4" id="KW-1185">Reference proteome</keyword>
<keyword evidence="2" id="KW-1133">Transmembrane helix</keyword>
<feature type="transmembrane region" description="Helical" evidence="2">
    <location>
        <begin position="21"/>
        <end position="43"/>
    </location>
</feature>
<keyword evidence="1" id="KW-0175">Coiled coil</keyword>